<feature type="compositionally biased region" description="Low complexity" evidence="1">
    <location>
        <begin position="60"/>
        <end position="97"/>
    </location>
</feature>
<feature type="region of interest" description="Disordered" evidence="1">
    <location>
        <begin position="47"/>
        <end position="106"/>
    </location>
</feature>
<evidence type="ECO:0000256" key="1">
    <source>
        <dbReference type="SAM" id="MobiDB-lite"/>
    </source>
</evidence>
<keyword evidence="3" id="KW-1185">Reference proteome</keyword>
<dbReference type="RefSeq" id="WP_306946483.1">
    <property type="nucleotide sequence ID" value="NZ_CP132976.1"/>
</dbReference>
<gene>
    <name evidence="2" type="ORF">RAS12_06660</name>
</gene>
<dbReference type="Proteomes" id="UP001234798">
    <property type="component" value="Chromosome"/>
</dbReference>
<feature type="compositionally biased region" description="Polar residues" evidence="1">
    <location>
        <begin position="47"/>
        <end position="57"/>
    </location>
</feature>
<sequence length="158" mass="16176">MLILLNLYAGTDAYAACSDKTMRTMADAGQSPSAIAKRCGVSASTVKNKLGDQNNPPARTPSELAPAAATPSSPAATPPARVTPRASSASGSASSKPLPAPEPAKQPPGTILEMCGCYGSQSYGFTEPNAQCSSGKAVATRCPGYCPVNRSPWRRICS</sequence>
<reference evidence="2 3" key="1">
    <citation type="submission" date="2023-08" db="EMBL/GenBank/DDBJ databases">
        <title>Achromobacter seleniivolatilans sp. nov., isolated from seleniferous soil.</title>
        <authorList>
            <person name="Zhang S."/>
            <person name="Li K."/>
            <person name="Peng J."/>
            <person name="Zhao Q."/>
            <person name="Wang H."/>
            <person name="Guo Y."/>
        </authorList>
    </citation>
    <scope>NUCLEOTIDE SEQUENCE [LARGE SCALE GENOMIC DNA]</scope>
    <source>
        <strain evidence="2 3">R39</strain>
    </source>
</reference>
<protein>
    <recommendedName>
        <fullName evidence="4">Resolvase HTH domain-containing protein</fullName>
    </recommendedName>
</protein>
<organism evidence="2 3">
    <name type="scientific">Achromobacter seleniivolatilans</name>
    <dbReference type="NCBI Taxonomy" id="3047478"/>
    <lineage>
        <taxon>Bacteria</taxon>
        <taxon>Pseudomonadati</taxon>
        <taxon>Pseudomonadota</taxon>
        <taxon>Betaproteobacteria</taxon>
        <taxon>Burkholderiales</taxon>
        <taxon>Alcaligenaceae</taxon>
        <taxon>Achromobacter</taxon>
    </lineage>
</organism>
<proteinExistence type="predicted"/>
<name>A0ABY9M8C4_9BURK</name>
<evidence type="ECO:0000313" key="2">
    <source>
        <dbReference type="EMBL" id="WMD22052.1"/>
    </source>
</evidence>
<evidence type="ECO:0000313" key="3">
    <source>
        <dbReference type="Proteomes" id="UP001234798"/>
    </source>
</evidence>
<evidence type="ECO:0008006" key="4">
    <source>
        <dbReference type="Google" id="ProtNLM"/>
    </source>
</evidence>
<accession>A0ABY9M8C4</accession>
<dbReference type="EMBL" id="CP132976">
    <property type="protein sequence ID" value="WMD22052.1"/>
    <property type="molecule type" value="Genomic_DNA"/>
</dbReference>